<feature type="transmembrane region" description="Helical" evidence="1">
    <location>
        <begin position="228"/>
        <end position="250"/>
    </location>
</feature>
<feature type="transmembrane region" description="Helical" evidence="1">
    <location>
        <begin position="103"/>
        <end position="126"/>
    </location>
</feature>
<name>A0ABM8AQZ4_9BACT</name>
<organism evidence="2 3">
    <name type="scientific">Pseudodesulfovibrio portus</name>
    <dbReference type="NCBI Taxonomy" id="231439"/>
    <lineage>
        <taxon>Bacteria</taxon>
        <taxon>Pseudomonadati</taxon>
        <taxon>Thermodesulfobacteriota</taxon>
        <taxon>Desulfovibrionia</taxon>
        <taxon>Desulfovibrionales</taxon>
        <taxon>Desulfovibrionaceae</taxon>
    </lineage>
</organism>
<feature type="transmembrane region" description="Helical" evidence="1">
    <location>
        <begin position="52"/>
        <end position="72"/>
    </location>
</feature>
<evidence type="ECO:0000313" key="2">
    <source>
        <dbReference type="EMBL" id="BDQ33839.1"/>
    </source>
</evidence>
<feature type="transmembrane region" description="Helical" evidence="1">
    <location>
        <begin position="25"/>
        <end position="46"/>
    </location>
</feature>
<keyword evidence="3" id="KW-1185">Reference proteome</keyword>
<dbReference type="EMBL" id="AP026708">
    <property type="protein sequence ID" value="BDQ33839.1"/>
    <property type="molecule type" value="Genomic_DNA"/>
</dbReference>
<gene>
    <name evidence="2" type="ORF">JCM14722_13810</name>
</gene>
<evidence type="ECO:0000256" key="1">
    <source>
        <dbReference type="SAM" id="Phobius"/>
    </source>
</evidence>
<feature type="transmembrane region" description="Helical" evidence="1">
    <location>
        <begin position="138"/>
        <end position="164"/>
    </location>
</feature>
<proteinExistence type="predicted"/>
<keyword evidence="1" id="KW-0472">Membrane</keyword>
<accession>A0ABM8AQZ4</accession>
<feature type="transmembrane region" description="Helical" evidence="1">
    <location>
        <begin position="185"/>
        <end position="208"/>
    </location>
</feature>
<protein>
    <recommendedName>
        <fullName evidence="4">Glycerophosphoryl diester phosphodiesterase membrane domain-containing protein</fullName>
    </recommendedName>
</protein>
<evidence type="ECO:0008006" key="4">
    <source>
        <dbReference type="Google" id="ProtNLM"/>
    </source>
</evidence>
<keyword evidence="1" id="KW-0812">Transmembrane</keyword>
<sequence length="267" mass="28477">MSDKISPVAVVKEALAVSWARKGTLVGVMILGIMPSLLMVGIQLAYPDLAAVVGIVGFACVMVVSCFVYVMLNHTAISQMRGEDDFFPKNMVLAMWRVFVRGLIAYLGMALPMLIGMLPFILIILYGAGPGGEISTGLFTAGVIFAFIGWLAGFGLMLRLAVMIPGAATGRVVKVKEALAMTKGHVWRMVGSLVMTILPMIVLQILFVTVLGPSGGEAQDGGFPVLPFILLLAVACIVSLVAFVTLPVWYEKLRLRQEAMASAPSAE</sequence>
<evidence type="ECO:0000313" key="3">
    <source>
        <dbReference type="Proteomes" id="UP001061361"/>
    </source>
</evidence>
<reference evidence="2" key="1">
    <citation type="submission" date="2022-08" db="EMBL/GenBank/DDBJ databases">
        <title>Genome Sequence of the sulphate-reducing bacterium, Pseudodesulfovibrio portus JCM14722.</title>
        <authorList>
            <person name="Kondo R."/>
            <person name="Kataoka T."/>
        </authorList>
    </citation>
    <scope>NUCLEOTIDE SEQUENCE</scope>
    <source>
        <strain evidence="2">JCM 14722</strain>
    </source>
</reference>
<keyword evidence="1" id="KW-1133">Transmembrane helix</keyword>
<dbReference type="Proteomes" id="UP001061361">
    <property type="component" value="Chromosome"/>
</dbReference>
<dbReference type="RefSeq" id="WP_264983892.1">
    <property type="nucleotide sequence ID" value="NZ_AP026708.1"/>
</dbReference>